<feature type="region of interest" description="Disordered" evidence="1">
    <location>
        <begin position="298"/>
        <end position="364"/>
    </location>
</feature>
<comment type="caution">
    <text evidence="3">The sequence shown here is derived from an EMBL/GenBank/DDBJ whole genome shotgun (WGS) entry which is preliminary data.</text>
</comment>
<feature type="region of interest" description="Disordered" evidence="1">
    <location>
        <begin position="166"/>
        <end position="282"/>
    </location>
</feature>
<reference evidence="3 4" key="1">
    <citation type="journal article" date="2021" name="Sci. Rep.">
        <title>The genome of the diatom Chaetoceros tenuissimus carries an ancient integrated fragment of an extant virus.</title>
        <authorList>
            <person name="Hongo Y."/>
            <person name="Kimura K."/>
            <person name="Takaki Y."/>
            <person name="Yoshida Y."/>
            <person name="Baba S."/>
            <person name="Kobayashi G."/>
            <person name="Nagasaki K."/>
            <person name="Hano T."/>
            <person name="Tomaru Y."/>
        </authorList>
    </citation>
    <scope>NUCLEOTIDE SEQUENCE [LARGE SCALE GENOMIC DNA]</scope>
    <source>
        <strain evidence="3 4">NIES-3715</strain>
    </source>
</reference>
<protein>
    <recommendedName>
        <fullName evidence="2">GYF domain-containing protein</fullName>
    </recommendedName>
</protein>
<dbReference type="Proteomes" id="UP001054902">
    <property type="component" value="Unassembled WGS sequence"/>
</dbReference>
<feature type="compositionally biased region" description="Basic residues" evidence="1">
    <location>
        <begin position="11"/>
        <end position="23"/>
    </location>
</feature>
<feature type="compositionally biased region" description="Basic and acidic residues" evidence="1">
    <location>
        <begin position="46"/>
        <end position="68"/>
    </location>
</feature>
<evidence type="ECO:0000313" key="3">
    <source>
        <dbReference type="EMBL" id="GFH57630.1"/>
    </source>
</evidence>
<evidence type="ECO:0000313" key="4">
    <source>
        <dbReference type="Proteomes" id="UP001054902"/>
    </source>
</evidence>
<dbReference type="SMART" id="SM00444">
    <property type="entry name" value="GYF"/>
    <property type="match status" value="1"/>
</dbReference>
<feature type="compositionally biased region" description="Basic and acidic residues" evidence="1">
    <location>
        <begin position="1"/>
        <end position="10"/>
    </location>
</feature>
<name>A0AAD3D6E3_9STRA</name>
<organism evidence="3 4">
    <name type="scientific">Chaetoceros tenuissimus</name>
    <dbReference type="NCBI Taxonomy" id="426638"/>
    <lineage>
        <taxon>Eukaryota</taxon>
        <taxon>Sar</taxon>
        <taxon>Stramenopiles</taxon>
        <taxon>Ochrophyta</taxon>
        <taxon>Bacillariophyta</taxon>
        <taxon>Coscinodiscophyceae</taxon>
        <taxon>Chaetocerotophycidae</taxon>
        <taxon>Chaetocerotales</taxon>
        <taxon>Chaetocerotaceae</taxon>
        <taxon>Chaetoceros</taxon>
    </lineage>
</organism>
<feature type="region of interest" description="Disordered" evidence="1">
    <location>
        <begin position="588"/>
        <end position="675"/>
    </location>
</feature>
<feature type="compositionally biased region" description="Acidic residues" evidence="1">
    <location>
        <begin position="602"/>
        <end position="646"/>
    </location>
</feature>
<feature type="compositionally biased region" description="Basic and acidic residues" evidence="1">
    <location>
        <begin position="237"/>
        <end position="255"/>
    </location>
</feature>
<dbReference type="Pfam" id="PF02213">
    <property type="entry name" value="GYF"/>
    <property type="match status" value="1"/>
</dbReference>
<dbReference type="Pfam" id="PF09429">
    <property type="entry name" value="Wbp11"/>
    <property type="match status" value="1"/>
</dbReference>
<feature type="domain" description="GYF" evidence="2">
    <location>
        <begin position="373"/>
        <end position="421"/>
    </location>
</feature>
<feature type="region of interest" description="Disordered" evidence="1">
    <location>
        <begin position="1"/>
        <end position="68"/>
    </location>
</feature>
<evidence type="ECO:0000259" key="2">
    <source>
        <dbReference type="PROSITE" id="PS50829"/>
    </source>
</evidence>
<feature type="compositionally biased region" description="Basic and acidic residues" evidence="1">
    <location>
        <begin position="174"/>
        <end position="200"/>
    </location>
</feature>
<dbReference type="InterPro" id="IPR035445">
    <property type="entry name" value="GYF-like_dom_sf"/>
</dbReference>
<dbReference type="EMBL" id="BLLK01000058">
    <property type="protein sequence ID" value="GFH57630.1"/>
    <property type="molecule type" value="Genomic_DNA"/>
</dbReference>
<gene>
    <name evidence="3" type="ORF">CTEN210_14106</name>
</gene>
<dbReference type="InterPro" id="IPR019007">
    <property type="entry name" value="Wbp11/ELF5/Saf1_N"/>
</dbReference>
<dbReference type="SUPFAM" id="SSF55277">
    <property type="entry name" value="GYF domain"/>
    <property type="match status" value="1"/>
</dbReference>
<sequence length="790" mass="89789">MANPLDDYKQQQRKKEKRKNKTKRISERDQKVAESTSLSSVQSDINKLETKKKNQNDHLDTKDTRKLERLRKELKIVIGAEEDRKKQREEKARLEWEERKQRMKTKEGVEELNQQKFKKAKASIYYDPVMNPYGAPPPGQPMLYHTKSGGKTLDINEAFIPYNLRDENDEDSVQSEKHDNIIIEKGDDDGHSPEKGKQEEVIQYDFQKLPIREVKEEKVPPPPPPPKPQRVPPPARIPEKHSVPKQEVPVIKESKPSGPPTLPKPSEAVQRLQRRKGKKRAMMADIWASQEEINYEGEDLEGSGMQTEEKDKYSFKKRKKMDREDVYDPLCPADEGYSDYRSKEQIQKSTTSKKKVTDGDKDHMENGKISVKKVQWYYIDQSAIVQGPFQSDQMIGWNSAGFFPSDTMVRNGDDGEFVELGTVDLATGESKQEITIQAQPEESVEDRIAALKQSMQAQPEESVEDRIAALKQSMQAQPEESVEDRIAALKQSMQAQPEESVEDRIAALKQSMQAQPEESVEDRIAALKQSMQAQPEESVEDRIAALKQSMQAQPEESVEDRIAALKQSMQAQPEESVEDRIAALKNQEINISREEAPPAYPMDDDEPPAYPMDDEAPPAYPMDDDEPPAYPMDDDEPPAYPMDDEAPPAYPMDDDKAPPAYPVDEDDNVPYPTDVAYPVDEYAYPNTDSAYETAEADNVAPYYIPVADNNRNEQMEKNETKKAKFTGDKAVVGFVPANLKVRRTKSQKPVKKKKASTAQAVQLKKVYKKLSSGAVSDDYEKFMNEINSLK</sequence>
<feature type="compositionally biased region" description="Pro residues" evidence="1">
    <location>
        <begin position="220"/>
        <end position="236"/>
    </location>
</feature>
<evidence type="ECO:0000256" key="1">
    <source>
        <dbReference type="SAM" id="MobiDB-lite"/>
    </source>
</evidence>
<dbReference type="PROSITE" id="PS50829">
    <property type="entry name" value="GYF"/>
    <property type="match status" value="1"/>
</dbReference>
<dbReference type="GO" id="GO:0006396">
    <property type="term" value="P:RNA processing"/>
    <property type="evidence" value="ECO:0007669"/>
    <property type="project" value="InterPro"/>
</dbReference>
<feature type="compositionally biased region" description="Basic and acidic residues" evidence="1">
    <location>
        <begin position="210"/>
        <end position="219"/>
    </location>
</feature>
<accession>A0AAD3D6E3</accession>
<feature type="compositionally biased region" description="Basic residues" evidence="1">
    <location>
        <begin position="272"/>
        <end position="281"/>
    </location>
</feature>
<dbReference type="Pfam" id="PF12622">
    <property type="entry name" value="NpwBP"/>
    <property type="match status" value="1"/>
</dbReference>
<keyword evidence="4" id="KW-1185">Reference proteome</keyword>
<feature type="compositionally biased region" description="Basic and acidic residues" evidence="1">
    <location>
        <begin position="355"/>
        <end position="364"/>
    </location>
</feature>
<feature type="compositionally biased region" description="Polar residues" evidence="1">
    <location>
        <begin position="33"/>
        <end position="45"/>
    </location>
</feature>
<dbReference type="Gene3D" id="3.30.1490.40">
    <property type="match status" value="1"/>
</dbReference>
<dbReference type="InterPro" id="IPR003169">
    <property type="entry name" value="GYF"/>
</dbReference>
<dbReference type="AlphaFoldDB" id="A0AAD3D6E3"/>
<proteinExistence type="predicted"/>